<keyword evidence="3" id="KW-0645">Protease</keyword>
<evidence type="ECO:0000259" key="10">
    <source>
        <dbReference type="Pfam" id="PF05193"/>
    </source>
</evidence>
<evidence type="ECO:0000256" key="1">
    <source>
        <dbReference type="ARBA" id="ARBA00001947"/>
    </source>
</evidence>
<keyword evidence="7" id="KW-0482">Metalloprotease</keyword>
<dbReference type="Proteomes" id="UP000321479">
    <property type="component" value="Chromosome"/>
</dbReference>
<evidence type="ECO:0000256" key="4">
    <source>
        <dbReference type="ARBA" id="ARBA00022723"/>
    </source>
</evidence>
<accession>A0A5B8UU63</accession>
<dbReference type="GO" id="GO:0004222">
    <property type="term" value="F:metalloendopeptidase activity"/>
    <property type="evidence" value="ECO:0007669"/>
    <property type="project" value="InterPro"/>
</dbReference>
<evidence type="ECO:0000313" key="12">
    <source>
        <dbReference type="Proteomes" id="UP000321479"/>
    </source>
</evidence>
<evidence type="ECO:0000259" key="9">
    <source>
        <dbReference type="Pfam" id="PF00675"/>
    </source>
</evidence>
<dbReference type="Gene3D" id="3.30.830.10">
    <property type="entry name" value="Metalloenzyme, LuxS/M16 peptidase-like"/>
    <property type="match status" value="4"/>
</dbReference>
<feature type="domain" description="Peptidase M16 C-terminal" evidence="10">
    <location>
        <begin position="679"/>
        <end position="853"/>
    </location>
</feature>
<organism evidence="11 12">
    <name type="scientific">Mucilaginibacter ginsenosidivorans</name>
    <dbReference type="NCBI Taxonomy" id="398053"/>
    <lineage>
        <taxon>Bacteria</taxon>
        <taxon>Pseudomonadati</taxon>
        <taxon>Bacteroidota</taxon>
        <taxon>Sphingobacteriia</taxon>
        <taxon>Sphingobacteriales</taxon>
        <taxon>Sphingobacteriaceae</taxon>
        <taxon>Mucilaginibacter</taxon>
    </lineage>
</organism>
<gene>
    <name evidence="11" type="ORF">FRZ54_07510</name>
</gene>
<dbReference type="InterPro" id="IPR001431">
    <property type="entry name" value="Pept_M16_Zn_BS"/>
</dbReference>
<keyword evidence="6" id="KW-0862">Zinc</keyword>
<dbReference type="InterPro" id="IPR050626">
    <property type="entry name" value="Peptidase_M16"/>
</dbReference>
<name>A0A5B8UU63_9SPHI</name>
<dbReference type="EMBL" id="CP042436">
    <property type="protein sequence ID" value="QEC62439.1"/>
    <property type="molecule type" value="Genomic_DNA"/>
</dbReference>
<evidence type="ECO:0000256" key="3">
    <source>
        <dbReference type="ARBA" id="ARBA00022670"/>
    </source>
</evidence>
<protein>
    <submittedName>
        <fullName evidence="11">Insulinase family protein</fullName>
    </submittedName>
</protein>
<dbReference type="PANTHER" id="PTHR43690:SF34">
    <property type="entry name" value="ZINC PROTEASE PQQL-LIKE"/>
    <property type="match status" value="1"/>
</dbReference>
<dbReference type="PANTHER" id="PTHR43690">
    <property type="entry name" value="NARDILYSIN"/>
    <property type="match status" value="1"/>
</dbReference>
<evidence type="ECO:0000256" key="8">
    <source>
        <dbReference type="RuleBase" id="RU004447"/>
    </source>
</evidence>
<dbReference type="InterPro" id="IPR011765">
    <property type="entry name" value="Pept_M16_N"/>
</dbReference>
<evidence type="ECO:0000256" key="5">
    <source>
        <dbReference type="ARBA" id="ARBA00022801"/>
    </source>
</evidence>
<dbReference type="GO" id="GO:0006508">
    <property type="term" value="P:proteolysis"/>
    <property type="evidence" value="ECO:0007669"/>
    <property type="project" value="UniProtKB-KW"/>
</dbReference>
<sequence>MRKLILVLLNAVIVAITVKAQVLRIDPAVRRGTLPNGFTYYIRHNEEPKDRVVMYLVNKVGSVLEDNDQRGLAHFMEHMEFNGTANFPHNALIDYLQKAGVRFGADINAYTNFDETVYQLPLPSDKPGLVDTGLMIMRDWAQNAMLDSGEINKERGVVLEEKRLGKGAAERMQRLYWPVLLNNSRYAVRMPIGNDTVLNGFKRPVIASFYNDWYRPDLQALIVVGDVNVNTIEQDIKRMFAGLKKPSHEKARIKYQVPLDGKNRFVAVTDKEMTVAAADIIFKHPEQPLKTETDYRKYLIKNLYNQMLAKRIDQLSRQATPPFLQGGASIGGFIGGLSMFDVSVVAKPGELENGVKAVWREIERVKQFGFTQGELDRTKAAYLNNVESQWKEKAKTNSESFVREYQNYFLKDIAAPGIDKERELVKTFLPAIFLADVNALSAANITCHDRTILLLAPDKEKEVLPSEVVFTSWINTVQAEKLTPYQDDISNKLLLAQQPVLGKIVEEQKDSATGTYSYLLSNHVRVILKPTDFKNDEIIFTGIKPGGTSTATDAAYESAALSADLVNSSGAGNYNETELENYLADKQTNVIPFMQPESEGVNGNTTPKNLENALALTYAYITEPRKDKEIFDGIVTKSIAALANRSSDPNSLFSDSVRAILYNKNVRKAGPSLEKIKQLNLDTAITFYENRFRNVNGMTFVFVGAIDTTTIKPLLEKYLGGLPSHENIEDAKDLGIHIREGIVNKNVYKGTEPRSTVLLVYSGLMEYNPQNVVRLDALKETLEIRLLERLREEESGVYSPGVFVSSSKYPQGRYSFVVQFGCAPQNADKLIASVQDEIDKLKQSGPLPQNLEKWRAEDRNSRETALKTNGFWLRYLSGQVENKESISKLNDYTKIRDKISVADIQNAAMTYLSGLNYIRLVLLPESKLTSR</sequence>
<evidence type="ECO:0000313" key="11">
    <source>
        <dbReference type="EMBL" id="QEC62439.1"/>
    </source>
</evidence>
<dbReference type="KEGG" id="mgin:FRZ54_07510"/>
<dbReference type="GO" id="GO:0046872">
    <property type="term" value="F:metal ion binding"/>
    <property type="evidence" value="ECO:0007669"/>
    <property type="project" value="UniProtKB-KW"/>
</dbReference>
<evidence type="ECO:0000256" key="2">
    <source>
        <dbReference type="ARBA" id="ARBA00007261"/>
    </source>
</evidence>
<feature type="domain" description="Peptidase M16 N-terminal" evidence="9">
    <location>
        <begin position="44"/>
        <end position="161"/>
    </location>
</feature>
<dbReference type="InterPro" id="IPR007863">
    <property type="entry name" value="Peptidase_M16_C"/>
</dbReference>
<dbReference type="AlphaFoldDB" id="A0A5B8UU63"/>
<keyword evidence="5" id="KW-0378">Hydrolase</keyword>
<evidence type="ECO:0000256" key="7">
    <source>
        <dbReference type="ARBA" id="ARBA00023049"/>
    </source>
</evidence>
<dbReference type="InterPro" id="IPR011249">
    <property type="entry name" value="Metalloenz_LuxS/M16"/>
</dbReference>
<dbReference type="RefSeq" id="WP_147031016.1">
    <property type="nucleotide sequence ID" value="NZ_CP042436.1"/>
</dbReference>
<keyword evidence="4" id="KW-0479">Metal-binding</keyword>
<evidence type="ECO:0000256" key="6">
    <source>
        <dbReference type="ARBA" id="ARBA00022833"/>
    </source>
</evidence>
<reference evidence="11 12" key="1">
    <citation type="journal article" date="2017" name="Curr. Microbiol.">
        <title>Mucilaginibacter ginsenosidivorans sp. nov., Isolated from Soil of Ginseng Field.</title>
        <authorList>
            <person name="Kim M.M."/>
            <person name="Siddiqi M.Z."/>
            <person name="Im W.T."/>
        </authorList>
    </citation>
    <scope>NUCLEOTIDE SEQUENCE [LARGE SCALE GENOMIC DNA]</scope>
    <source>
        <strain evidence="11 12">Gsoil 3017</strain>
    </source>
</reference>
<dbReference type="SUPFAM" id="SSF63411">
    <property type="entry name" value="LuxS/MPP-like metallohydrolase"/>
    <property type="match status" value="4"/>
</dbReference>
<dbReference type="Pfam" id="PF00675">
    <property type="entry name" value="Peptidase_M16"/>
    <property type="match status" value="1"/>
</dbReference>
<dbReference type="PROSITE" id="PS00143">
    <property type="entry name" value="INSULINASE"/>
    <property type="match status" value="1"/>
</dbReference>
<comment type="similarity">
    <text evidence="2 8">Belongs to the peptidase M16 family.</text>
</comment>
<keyword evidence="12" id="KW-1185">Reference proteome</keyword>
<dbReference type="OrthoDB" id="9811314at2"/>
<comment type="cofactor">
    <cofactor evidence="1">
        <name>Zn(2+)</name>
        <dbReference type="ChEBI" id="CHEBI:29105"/>
    </cofactor>
</comment>
<proteinExistence type="inferred from homology"/>
<dbReference type="Pfam" id="PF05193">
    <property type="entry name" value="Peptidase_M16_C"/>
    <property type="match status" value="2"/>
</dbReference>
<feature type="domain" description="Peptidase M16 C-terminal" evidence="10">
    <location>
        <begin position="203"/>
        <end position="381"/>
    </location>
</feature>